<evidence type="ECO:0000313" key="8">
    <source>
        <dbReference type="Proteomes" id="UP000502823"/>
    </source>
</evidence>
<evidence type="ECO:0008006" key="9">
    <source>
        <dbReference type="Google" id="ProtNLM"/>
    </source>
</evidence>
<dbReference type="Proteomes" id="UP000502823">
    <property type="component" value="Unassembled WGS sequence"/>
</dbReference>
<dbReference type="InterPro" id="IPR008717">
    <property type="entry name" value="Noggin"/>
</dbReference>
<evidence type="ECO:0000256" key="6">
    <source>
        <dbReference type="SAM" id="SignalP"/>
    </source>
</evidence>
<comment type="similarity">
    <text evidence="2">Belongs to the noggin family.</text>
</comment>
<evidence type="ECO:0000256" key="4">
    <source>
        <dbReference type="ARBA" id="ARBA00022525"/>
    </source>
</evidence>
<dbReference type="SUPFAM" id="SSF57501">
    <property type="entry name" value="Cystine-knot cytokines"/>
    <property type="match status" value="1"/>
</dbReference>
<evidence type="ECO:0000256" key="5">
    <source>
        <dbReference type="ARBA" id="ARBA00022729"/>
    </source>
</evidence>
<feature type="chain" id="PRO_5026688649" description="Noggin-like protein" evidence="6">
    <location>
        <begin position="26"/>
        <end position="313"/>
    </location>
</feature>
<proteinExistence type="inferred from homology"/>
<dbReference type="Gene3D" id="1.10.287.520">
    <property type="entry name" value="Helix hairpin bin"/>
    <property type="match status" value="1"/>
</dbReference>
<feature type="signal peptide" evidence="6">
    <location>
        <begin position="1"/>
        <end position="25"/>
    </location>
</feature>
<dbReference type="InterPro" id="IPR029034">
    <property type="entry name" value="Cystine-knot_cytokine"/>
</dbReference>
<keyword evidence="5 6" id="KW-0732">Signal</keyword>
<comment type="subcellular location">
    <subcellularLocation>
        <location evidence="1">Secreted</location>
    </subcellularLocation>
</comment>
<keyword evidence="3" id="KW-0217">Developmental protein</keyword>
<evidence type="ECO:0000256" key="1">
    <source>
        <dbReference type="ARBA" id="ARBA00004613"/>
    </source>
</evidence>
<dbReference type="GO" id="GO:0009953">
    <property type="term" value="P:dorsal/ventral pattern formation"/>
    <property type="evidence" value="ECO:0007669"/>
    <property type="project" value="TreeGrafter"/>
</dbReference>
<organism evidence="7 8">
    <name type="scientific">Coptotermes formosanus</name>
    <name type="common">Formosan subterranean termite</name>
    <dbReference type="NCBI Taxonomy" id="36987"/>
    <lineage>
        <taxon>Eukaryota</taxon>
        <taxon>Metazoa</taxon>
        <taxon>Ecdysozoa</taxon>
        <taxon>Arthropoda</taxon>
        <taxon>Hexapoda</taxon>
        <taxon>Insecta</taxon>
        <taxon>Pterygota</taxon>
        <taxon>Neoptera</taxon>
        <taxon>Polyneoptera</taxon>
        <taxon>Dictyoptera</taxon>
        <taxon>Blattodea</taxon>
        <taxon>Blattoidea</taxon>
        <taxon>Termitoidae</taxon>
        <taxon>Rhinotermitidae</taxon>
        <taxon>Coptotermes</taxon>
    </lineage>
</organism>
<evidence type="ECO:0000256" key="3">
    <source>
        <dbReference type="ARBA" id="ARBA00022473"/>
    </source>
</evidence>
<dbReference type="PANTHER" id="PTHR10494:SF6">
    <property type="entry name" value="NOGGIN"/>
    <property type="match status" value="1"/>
</dbReference>
<comment type="caution">
    <text evidence="7">The sequence shown here is derived from an EMBL/GenBank/DDBJ whole genome shotgun (WGS) entry which is preliminary data.</text>
</comment>
<dbReference type="OrthoDB" id="5950649at2759"/>
<sequence length="313" mass="35208">MEPLCGRTLLLVQVAWLLLVVSVCSSPITWQRANASGGLFDGKSPEDLGLRPANPMDELPPPDLIESPNKMLDPTPHDINVTALRAMLGRNFDSQFMSITRPRQATHNQTAPNGSDLVEFPFRRNRRGRLVPVGDMPRFLRKMNFRHIKLPDGSRLRTRISAKLQKKLQQFLWAFTACPVVYRWKDLGIRFWPRYLKEGHCPAGKTSCSIPPGMKCRPSAKAHKTLLRWHCTQYPHHHHHNSGGNSANRHRNLLYSSSSTLSATVYPAAADNSMPSLANSGPTHRQHCQWIKLEYPIVKQCSCSCPSNGSGYS</sequence>
<dbReference type="PANTHER" id="PTHR10494">
    <property type="entry name" value="BONE MORPHOGENETIC PROTEIN INHIBITOR, NOGGIN"/>
    <property type="match status" value="1"/>
</dbReference>
<accession>A0A6L2PW48</accession>
<dbReference type="Pfam" id="PF05806">
    <property type="entry name" value="Noggin"/>
    <property type="match status" value="1"/>
</dbReference>
<evidence type="ECO:0000256" key="2">
    <source>
        <dbReference type="ARBA" id="ARBA00007480"/>
    </source>
</evidence>
<evidence type="ECO:0000313" key="7">
    <source>
        <dbReference type="EMBL" id="GFG35432.1"/>
    </source>
</evidence>
<dbReference type="GO" id="GO:0030514">
    <property type="term" value="P:negative regulation of BMP signaling pathway"/>
    <property type="evidence" value="ECO:0007669"/>
    <property type="project" value="InterPro"/>
</dbReference>
<dbReference type="GO" id="GO:0005615">
    <property type="term" value="C:extracellular space"/>
    <property type="evidence" value="ECO:0007669"/>
    <property type="project" value="TreeGrafter"/>
</dbReference>
<gene>
    <name evidence="7" type="ORF">Cfor_05638</name>
</gene>
<dbReference type="GO" id="GO:0045596">
    <property type="term" value="P:negative regulation of cell differentiation"/>
    <property type="evidence" value="ECO:0007669"/>
    <property type="project" value="InterPro"/>
</dbReference>
<keyword evidence="8" id="KW-1185">Reference proteome</keyword>
<protein>
    <recommendedName>
        <fullName evidence="9">Noggin-like protein</fullName>
    </recommendedName>
</protein>
<dbReference type="AlphaFoldDB" id="A0A6L2PW48"/>
<dbReference type="InParanoid" id="A0A6L2PW48"/>
<dbReference type="Gene3D" id="2.10.90.10">
    <property type="entry name" value="Cystine-knot cytokines"/>
    <property type="match status" value="1"/>
</dbReference>
<keyword evidence="4" id="KW-0964">Secreted</keyword>
<reference evidence="8" key="1">
    <citation type="submission" date="2020-01" db="EMBL/GenBank/DDBJ databases">
        <title>Draft genome sequence of the Termite Coptotermes fromosanus.</title>
        <authorList>
            <person name="Itakura S."/>
            <person name="Yosikawa Y."/>
            <person name="Umezawa K."/>
        </authorList>
    </citation>
    <scope>NUCLEOTIDE SEQUENCE [LARGE SCALE GENOMIC DNA]</scope>
</reference>
<dbReference type="EMBL" id="BLKM01005772">
    <property type="protein sequence ID" value="GFG35432.1"/>
    <property type="molecule type" value="Genomic_DNA"/>
</dbReference>
<name>A0A6L2PW48_COPFO</name>